<dbReference type="Proteomes" id="UP000443353">
    <property type="component" value="Unassembled WGS sequence"/>
</dbReference>
<evidence type="ECO:0000313" key="2">
    <source>
        <dbReference type="EMBL" id="MVW62380.1"/>
    </source>
</evidence>
<accession>A0A7X3G2R7</accession>
<dbReference type="Pfam" id="PF14568">
    <property type="entry name" value="SUKH_6"/>
    <property type="match status" value="1"/>
</dbReference>
<dbReference type="Gene3D" id="3.40.1580.10">
    <property type="entry name" value="SMI1/KNR4-like"/>
    <property type="match status" value="1"/>
</dbReference>
<protein>
    <submittedName>
        <fullName evidence="2">SMI1/KNR4 family protein</fullName>
    </submittedName>
</protein>
<dbReference type="SMART" id="SM00860">
    <property type="entry name" value="SMI1_KNR4"/>
    <property type="match status" value="1"/>
</dbReference>
<sequence>MCRAGRSEGYGAQQIVSTPLTATGVEELIAVHQSIINFGLSSDAVEDEWLANAENALNRKLPESYKWFLKRYAGGEVGGEEIYSIYGIPFESANGGDIVFHHLMNRKAGLLDDSKLVISETDLGEVFFFDYMNFKDGECSIYLRLPSGEHILYAENFYEFLGKRIVAHDS</sequence>
<name>A0A7X3G2R7_9BURK</name>
<dbReference type="InterPro" id="IPR018958">
    <property type="entry name" value="Knr4/Smi1-like_dom"/>
</dbReference>
<evidence type="ECO:0000313" key="3">
    <source>
        <dbReference type="Proteomes" id="UP000443353"/>
    </source>
</evidence>
<proteinExistence type="predicted"/>
<dbReference type="EMBL" id="WSES01000006">
    <property type="protein sequence ID" value="MVW62380.1"/>
    <property type="molecule type" value="Genomic_DNA"/>
</dbReference>
<dbReference type="InterPro" id="IPR037883">
    <property type="entry name" value="Knr4/Smi1-like_sf"/>
</dbReference>
<reference evidence="2 3" key="1">
    <citation type="submission" date="2019-12" db="EMBL/GenBank/DDBJ databases">
        <authorList>
            <person name="Li C."/>
            <person name="Zhao J."/>
        </authorList>
    </citation>
    <scope>NUCLEOTIDE SEQUENCE [LARGE SCALE GENOMIC DNA]</scope>
    <source>
        <strain evidence="2 3">NEAU-DD11</strain>
    </source>
</reference>
<dbReference type="SUPFAM" id="SSF160631">
    <property type="entry name" value="SMI1/KNR4-like"/>
    <property type="match status" value="1"/>
</dbReference>
<gene>
    <name evidence="2" type="ORF">GPY61_20835</name>
</gene>
<feature type="domain" description="Knr4/Smi1-like" evidence="1">
    <location>
        <begin position="44"/>
        <end position="163"/>
    </location>
</feature>
<organism evidence="2 3">
    <name type="scientific">Massilia cellulosiltytica</name>
    <dbReference type="NCBI Taxonomy" id="2683234"/>
    <lineage>
        <taxon>Bacteria</taxon>
        <taxon>Pseudomonadati</taxon>
        <taxon>Pseudomonadota</taxon>
        <taxon>Betaproteobacteria</taxon>
        <taxon>Burkholderiales</taxon>
        <taxon>Oxalobacteraceae</taxon>
        <taxon>Telluria group</taxon>
        <taxon>Massilia</taxon>
    </lineage>
</organism>
<comment type="caution">
    <text evidence="2">The sequence shown here is derived from an EMBL/GenBank/DDBJ whole genome shotgun (WGS) entry which is preliminary data.</text>
</comment>
<dbReference type="AlphaFoldDB" id="A0A7X3G2R7"/>
<keyword evidence="3" id="KW-1185">Reference proteome</keyword>
<evidence type="ECO:0000259" key="1">
    <source>
        <dbReference type="SMART" id="SM00860"/>
    </source>
</evidence>